<comment type="caution">
    <text evidence="1">The sequence shown here is derived from an EMBL/GenBank/DDBJ whole genome shotgun (WGS) entry which is preliminary data.</text>
</comment>
<dbReference type="AlphaFoldDB" id="A0A3N0AHZ6"/>
<proteinExistence type="predicted"/>
<protein>
    <submittedName>
        <fullName evidence="1">Uncharacterized protein</fullName>
    </submittedName>
</protein>
<evidence type="ECO:0000313" key="2">
    <source>
        <dbReference type="Proteomes" id="UP000267368"/>
    </source>
</evidence>
<accession>A0A3N0AHZ6</accession>
<reference evidence="2" key="1">
    <citation type="submission" date="2018-05" db="EMBL/GenBank/DDBJ databases">
        <title>Genome Sequencing of selected type strains of the family Eggerthellaceae.</title>
        <authorList>
            <person name="Danylec N."/>
            <person name="Stoll D.A."/>
            <person name="Doetsch A."/>
            <person name="Huch M."/>
        </authorList>
    </citation>
    <scope>NUCLEOTIDE SEQUENCE [LARGE SCALE GENOMIC DNA]</scope>
    <source>
        <strain evidence="2">DSM 17537</strain>
    </source>
</reference>
<dbReference type="RefSeq" id="WP_123197896.1">
    <property type="nucleotide sequence ID" value="NZ_QICB01000002.1"/>
</dbReference>
<evidence type="ECO:0000313" key="1">
    <source>
        <dbReference type="EMBL" id="RNL20797.1"/>
    </source>
</evidence>
<dbReference type="EMBL" id="QICB01000002">
    <property type="protein sequence ID" value="RNL20797.1"/>
    <property type="molecule type" value="Genomic_DNA"/>
</dbReference>
<organism evidence="1 2">
    <name type="scientific">Slackia faecicanis</name>
    <dbReference type="NCBI Taxonomy" id="255723"/>
    <lineage>
        <taxon>Bacteria</taxon>
        <taxon>Bacillati</taxon>
        <taxon>Actinomycetota</taxon>
        <taxon>Coriobacteriia</taxon>
        <taxon>Eggerthellales</taxon>
        <taxon>Eggerthellaceae</taxon>
        <taxon>Slackia</taxon>
    </lineage>
</organism>
<sequence>MAGENKRPSAASNVKALVTQPAGLKFMRKNMGLGDTLGALPVANGGTGCTDADGIKRLVLQYPTDAELLEYLGLK</sequence>
<gene>
    <name evidence="1" type="ORF">DMP07_04260</name>
</gene>
<name>A0A3N0AHZ6_9ACTN</name>
<keyword evidence="2" id="KW-1185">Reference proteome</keyword>
<dbReference type="Proteomes" id="UP000267368">
    <property type="component" value="Unassembled WGS sequence"/>
</dbReference>